<evidence type="ECO:0000256" key="9">
    <source>
        <dbReference type="SAM" id="MobiDB-lite"/>
    </source>
</evidence>
<feature type="compositionally biased region" description="Acidic residues" evidence="9">
    <location>
        <begin position="783"/>
        <end position="795"/>
    </location>
</feature>
<evidence type="ECO:0000256" key="6">
    <source>
        <dbReference type="ARBA" id="ARBA00023002"/>
    </source>
</evidence>
<feature type="domain" description="Tyrosinase copper-binding" evidence="10">
    <location>
        <begin position="467"/>
        <end position="484"/>
    </location>
</feature>
<dbReference type="GO" id="GO:0004097">
    <property type="term" value="F:catechol oxidase activity"/>
    <property type="evidence" value="ECO:0007669"/>
    <property type="project" value="InterPro"/>
</dbReference>
<dbReference type="InterPro" id="IPR002227">
    <property type="entry name" value="Tyrosinase_Cu-bd"/>
</dbReference>
<evidence type="ECO:0000259" key="10">
    <source>
        <dbReference type="PROSITE" id="PS00497"/>
    </source>
</evidence>
<dbReference type="GO" id="GO:0009543">
    <property type="term" value="C:chloroplast thylakoid lumen"/>
    <property type="evidence" value="ECO:0007669"/>
    <property type="project" value="UniProtKB-SubCell"/>
</dbReference>
<evidence type="ECO:0000256" key="5">
    <source>
        <dbReference type="ARBA" id="ARBA00022784"/>
    </source>
</evidence>
<keyword evidence="5" id="KW-0883">Thioether bond</keyword>
<dbReference type="EMBL" id="KZ663091">
    <property type="protein sequence ID" value="PPS15877.1"/>
    <property type="molecule type" value="Genomic_DNA"/>
</dbReference>
<dbReference type="InterPro" id="IPR050316">
    <property type="entry name" value="Tyrosinase/Hemocyanin"/>
</dbReference>
<sequence>MGSTVNSPSTPIIIPSSPLQTSFIPKTSQLSIFKKKKPFNFASKKLVSCKASDRNQNNADSSSLNRFDRRNILLGLGGLYGATNLVSDSFASAAPIAAPDLSLCENSTVTSSSSGTSISVPCCPPKATNIIDFKPPRFSKIRIRPAAHLVDANYLEKFTKAMELMKALPDDDPRSFKQQANVHCAYCNGAYDHVGFPDQQLQIHFSWLFFPFHSENKKFKAQSNERYLIQINNEKGSNPVDFTINSMISFTFIFTQSMQGSLTMGSTVNSPSTPIIIPSSPLQTSFIPKTSQLSIFKKKKPFNFASKKLVSCKASDRNQNNADLSSLNRFDRRNILLGLGGLYGATNLVSDSFASAAPIAAPDLSLCENSTVTSSSSGTSISVPCCPPKATNIIDFKPPRFSKIRIRPAAHLVDANYLEKFTKAMELMKALPDDDPRSFKQQANVHCAYCNGAYDHVGFPDQQLQIHFSWLFFPFHRFYLYFYERILGKLIGDPNFAMPFWNWDSPPGMVIPDIYVDPTSPLYDEKRNVDHQPPKMLDLDYAGTEELLSKRDQIKSNLSVMYRQMVTYKTPSLFHGAAYRAGDNPSPGMGSVENNPHTAVHRWVGDKREPFSEDMGNFYSAGRDPLFYAHHCNVDRLWNIWKSLPGKKRTDFTDTDWLDSSFLFYDENANLVRVKVRDCLNSRTLGYDYQKVNIPWLKNKPTPRRPGRGSGSGSAMAAETNTKTVIRNAFPIVLDKLVRIEVPRTKKSRTKVEKENEEEVLVLQNIRVDRDVAVKFDVYINDEDDETPTEPEDSEFAGSFTNIPHSHHNPGAKLDTNLTLPLSDLLEDLDIEGDDNIVVTLVPKEGKGLVSIGNIKIDFVRD</sequence>
<dbReference type="Pfam" id="PF00264">
    <property type="entry name" value="Tyrosinase"/>
    <property type="match status" value="1"/>
</dbReference>
<dbReference type="FunFam" id="1.10.1280.10:FF:000007">
    <property type="entry name" value="Polyphenol oxidase, chloroplastic"/>
    <property type="match status" value="1"/>
</dbReference>
<feature type="region of interest" description="Disordered" evidence="9">
    <location>
        <begin position="783"/>
        <end position="808"/>
    </location>
</feature>
<evidence type="ECO:0000256" key="7">
    <source>
        <dbReference type="ARBA" id="ARBA00023008"/>
    </source>
</evidence>
<dbReference type="SUPFAM" id="SSF48056">
    <property type="entry name" value="Di-copper centre-containing domain"/>
    <property type="match status" value="2"/>
</dbReference>
<dbReference type="InterPro" id="IPR008922">
    <property type="entry name" value="Di-copper_centre_dom_sf"/>
</dbReference>
<evidence type="ECO:0000313" key="12">
    <source>
        <dbReference type="EMBL" id="PPS15877.1"/>
    </source>
</evidence>
<accession>A0A2P5YJV4</accession>
<dbReference type="InterPro" id="IPR022740">
    <property type="entry name" value="Polyphenol_oxidase_C"/>
</dbReference>
<dbReference type="Pfam" id="PF12142">
    <property type="entry name" value="PPO1_DWL"/>
    <property type="match status" value="1"/>
</dbReference>
<evidence type="ECO:0000256" key="3">
    <source>
        <dbReference type="ARBA" id="ARBA00009928"/>
    </source>
</evidence>
<evidence type="ECO:0000256" key="1">
    <source>
        <dbReference type="ARBA" id="ARBA00001973"/>
    </source>
</evidence>
<evidence type="ECO:0000256" key="4">
    <source>
        <dbReference type="ARBA" id="ARBA00022723"/>
    </source>
</evidence>
<dbReference type="Pfam" id="PF12143">
    <property type="entry name" value="PPO1_KFDV"/>
    <property type="match status" value="1"/>
</dbReference>
<feature type="domain" description="Tyrosinase copper-binding" evidence="11">
    <location>
        <begin position="624"/>
        <end position="635"/>
    </location>
</feature>
<feature type="region of interest" description="Disordered" evidence="9">
    <location>
        <begin position="698"/>
        <end position="718"/>
    </location>
</feature>
<proteinExistence type="inferred from homology"/>
<organism evidence="12 13">
    <name type="scientific">Gossypium barbadense</name>
    <name type="common">Sea Island cotton</name>
    <name type="synonym">Hibiscus barbadensis</name>
    <dbReference type="NCBI Taxonomy" id="3634"/>
    <lineage>
        <taxon>Eukaryota</taxon>
        <taxon>Viridiplantae</taxon>
        <taxon>Streptophyta</taxon>
        <taxon>Embryophyta</taxon>
        <taxon>Tracheophyta</taxon>
        <taxon>Spermatophyta</taxon>
        <taxon>Magnoliopsida</taxon>
        <taxon>eudicotyledons</taxon>
        <taxon>Gunneridae</taxon>
        <taxon>Pentapetalae</taxon>
        <taxon>rosids</taxon>
        <taxon>malvids</taxon>
        <taxon>Malvales</taxon>
        <taxon>Malvaceae</taxon>
        <taxon>Malvoideae</taxon>
        <taxon>Gossypium</taxon>
    </lineage>
</organism>
<dbReference type="InterPro" id="IPR022739">
    <property type="entry name" value="Polyphenol_oxidase_cen"/>
</dbReference>
<dbReference type="PROSITE" id="PS00497">
    <property type="entry name" value="TYROSINASE_1"/>
    <property type="match status" value="1"/>
</dbReference>
<dbReference type="PROSITE" id="PS00498">
    <property type="entry name" value="TYROSINASE_2"/>
    <property type="match status" value="1"/>
</dbReference>
<dbReference type="OrthoDB" id="6132182at2759"/>
<gene>
    <name evidence="12" type="ORF">GOBAR_AA04700</name>
</gene>
<dbReference type="PANTHER" id="PTHR11474">
    <property type="entry name" value="TYROSINASE FAMILY MEMBER"/>
    <property type="match status" value="1"/>
</dbReference>
<dbReference type="Gene3D" id="1.10.1280.10">
    <property type="entry name" value="Di-copper center containing domain from catechol oxidase"/>
    <property type="match status" value="2"/>
</dbReference>
<dbReference type="Proteomes" id="UP000239757">
    <property type="component" value="Unassembled WGS sequence"/>
</dbReference>
<dbReference type="AlphaFoldDB" id="A0A2P5YJV4"/>
<protein>
    <recommendedName>
        <fullName evidence="10 11">Tyrosinase copper-binding domain-containing protein</fullName>
    </recommendedName>
</protein>
<keyword evidence="4" id="KW-0479">Metal-binding</keyword>
<comment type="similarity">
    <text evidence="3">Belongs to the tyrosinase family.</text>
</comment>
<evidence type="ECO:0000256" key="8">
    <source>
        <dbReference type="ARBA" id="ARBA00023157"/>
    </source>
</evidence>
<evidence type="ECO:0000313" key="13">
    <source>
        <dbReference type="Proteomes" id="UP000239757"/>
    </source>
</evidence>
<dbReference type="PANTHER" id="PTHR11474:SF87">
    <property type="entry name" value="POLYPHENOL OXIDASE, CHLOROPLASTIC-LIKE"/>
    <property type="match status" value="1"/>
</dbReference>
<dbReference type="PRINTS" id="PR00092">
    <property type="entry name" value="TYROSINASE"/>
</dbReference>
<keyword evidence="6" id="KW-0560">Oxidoreductase</keyword>
<comment type="subcellular location">
    <subcellularLocation>
        <location evidence="2">Plastid</location>
        <location evidence="2">Chloroplast thylakoid lumen</location>
    </subcellularLocation>
</comment>
<reference evidence="12 13" key="1">
    <citation type="submission" date="2015-01" db="EMBL/GenBank/DDBJ databases">
        <title>Genome of allotetraploid Gossypium barbadense reveals genomic plasticity and fiber elongation in cotton evolution.</title>
        <authorList>
            <person name="Chen X."/>
            <person name="Liu X."/>
            <person name="Zhao B."/>
            <person name="Zheng H."/>
            <person name="Hu Y."/>
            <person name="Lu G."/>
            <person name="Yang C."/>
            <person name="Chen J."/>
            <person name="Shan C."/>
            <person name="Zhang L."/>
            <person name="Zhou Y."/>
            <person name="Wang L."/>
            <person name="Guo W."/>
            <person name="Bai Y."/>
            <person name="Ruan J."/>
            <person name="Shangguan X."/>
            <person name="Mao Y."/>
            <person name="Jiang J."/>
            <person name="Zhu Y."/>
            <person name="Lei J."/>
            <person name="Kang H."/>
            <person name="Chen S."/>
            <person name="He X."/>
            <person name="Wang R."/>
            <person name="Wang Y."/>
            <person name="Chen J."/>
            <person name="Wang L."/>
            <person name="Yu S."/>
            <person name="Wang B."/>
            <person name="Wei J."/>
            <person name="Song S."/>
            <person name="Lu X."/>
            <person name="Gao Z."/>
            <person name="Gu W."/>
            <person name="Deng X."/>
            <person name="Ma D."/>
            <person name="Wang S."/>
            <person name="Liang W."/>
            <person name="Fang L."/>
            <person name="Cai C."/>
            <person name="Zhu X."/>
            <person name="Zhou B."/>
            <person name="Zhang Y."/>
            <person name="Chen Z."/>
            <person name="Xu S."/>
            <person name="Zhu R."/>
            <person name="Wang S."/>
            <person name="Zhang T."/>
            <person name="Zhao G."/>
        </authorList>
    </citation>
    <scope>NUCLEOTIDE SEQUENCE [LARGE SCALE GENOMIC DNA]</scope>
    <source>
        <strain evidence="13">cv. Xinhai21</strain>
        <tissue evidence="12">Leaf</tissue>
    </source>
</reference>
<dbReference type="GO" id="GO:0046872">
    <property type="term" value="F:metal ion binding"/>
    <property type="evidence" value="ECO:0007669"/>
    <property type="project" value="UniProtKB-KW"/>
</dbReference>
<comment type="cofactor">
    <cofactor evidence="1">
        <name>Cu(2+)</name>
        <dbReference type="ChEBI" id="CHEBI:29036"/>
    </cofactor>
</comment>
<keyword evidence="7" id="KW-0186">Copper</keyword>
<name>A0A2P5YJV4_GOSBA</name>
<evidence type="ECO:0000256" key="2">
    <source>
        <dbReference type="ARBA" id="ARBA00004456"/>
    </source>
</evidence>
<evidence type="ECO:0000259" key="11">
    <source>
        <dbReference type="PROSITE" id="PS00498"/>
    </source>
</evidence>
<keyword evidence="8" id="KW-1015">Disulfide bond</keyword>